<accession>A0A183HU43</accession>
<proteinExistence type="predicted"/>
<dbReference type="Proteomes" id="UP000267606">
    <property type="component" value="Unassembled WGS sequence"/>
</dbReference>
<feature type="transmembrane region" description="Helical" evidence="1">
    <location>
        <begin position="53"/>
        <end position="73"/>
    </location>
</feature>
<evidence type="ECO:0000313" key="2">
    <source>
        <dbReference type="EMBL" id="VDO73033.1"/>
    </source>
</evidence>
<dbReference type="AlphaFoldDB" id="A0A183HU43"/>
<evidence type="ECO:0000256" key="1">
    <source>
        <dbReference type="SAM" id="Phobius"/>
    </source>
</evidence>
<evidence type="ECO:0000313" key="4">
    <source>
        <dbReference type="WBParaSite" id="OFLC_0001100501-mRNA-1"/>
    </source>
</evidence>
<feature type="transmembrane region" description="Helical" evidence="1">
    <location>
        <begin position="21"/>
        <end position="38"/>
    </location>
</feature>
<name>A0A183HU43_9BILA</name>
<keyword evidence="1" id="KW-1133">Transmembrane helix</keyword>
<gene>
    <name evidence="2" type="ORF">OFLC_LOCUS11003</name>
</gene>
<sequence length="78" mass="9107">MGLRNKEKLISRSWTIDRVHGSLFVEMIFVLRTFIFFVDKDSGIILERQERSFIVSWACAFGAHGIVLMVSMMKESFF</sequence>
<keyword evidence="1" id="KW-0472">Membrane</keyword>
<organism evidence="4">
    <name type="scientific">Onchocerca flexuosa</name>
    <dbReference type="NCBI Taxonomy" id="387005"/>
    <lineage>
        <taxon>Eukaryota</taxon>
        <taxon>Metazoa</taxon>
        <taxon>Ecdysozoa</taxon>
        <taxon>Nematoda</taxon>
        <taxon>Chromadorea</taxon>
        <taxon>Rhabditida</taxon>
        <taxon>Spirurina</taxon>
        <taxon>Spiruromorpha</taxon>
        <taxon>Filarioidea</taxon>
        <taxon>Onchocercidae</taxon>
        <taxon>Onchocerca</taxon>
    </lineage>
</organism>
<evidence type="ECO:0000313" key="3">
    <source>
        <dbReference type="Proteomes" id="UP000267606"/>
    </source>
</evidence>
<reference evidence="2 3" key="2">
    <citation type="submission" date="2018-11" db="EMBL/GenBank/DDBJ databases">
        <authorList>
            <consortium name="Pathogen Informatics"/>
        </authorList>
    </citation>
    <scope>NUCLEOTIDE SEQUENCE [LARGE SCALE GENOMIC DNA]</scope>
</reference>
<dbReference type="WBParaSite" id="OFLC_0001100501-mRNA-1">
    <property type="protein sequence ID" value="OFLC_0001100501-mRNA-1"/>
    <property type="gene ID" value="OFLC_0001100501"/>
</dbReference>
<reference evidence="4" key="1">
    <citation type="submission" date="2016-06" db="UniProtKB">
        <authorList>
            <consortium name="WormBaseParasite"/>
        </authorList>
    </citation>
    <scope>IDENTIFICATION</scope>
</reference>
<dbReference type="EMBL" id="UZAJ01015333">
    <property type="protein sequence ID" value="VDO73033.1"/>
    <property type="molecule type" value="Genomic_DNA"/>
</dbReference>
<protein>
    <submittedName>
        <fullName evidence="4">Ovule protein</fullName>
    </submittedName>
</protein>
<keyword evidence="3" id="KW-1185">Reference proteome</keyword>
<keyword evidence="1" id="KW-0812">Transmembrane</keyword>